<evidence type="ECO:0000256" key="5">
    <source>
        <dbReference type="ARBA" id="ARBA00022723"/>
    </source>
</evidence>
<dbReference type="GO" id="GO:0005634">
    <property type="term" value="C:nucleus"/>
    <property type="evidence" value="ECO:0007669"/>
    <property type="project" value="TreeGrafter"/>
</dbReference>
<evidence type="ECO:0000256" key="2">
    <source>
        <dbReference type="ARBA" id="ARBA00001946"/>
    </source>
</evidence>
<evidence type="ECO:0000256" key="7">
    <source>
        <dbReference type="ARBA" id="ARBA00022801"/>
    </source>
</evidence>
<dbReference type="GO" id="GO:0003906">
    <property type="term" value="F:DNA-(apurinic or apyrimidinic site) endonuclease activity"/>
    <property type="evidence" value="ECO:0007669"/>
    <property type="project" value="TreeGrafter"/>
</dbReference>
<keyword evidence="7" id="KW-0378">Hydrolase</keyword>
<evidence type="ECO:0000259" key="10">
    <source>
        <dbReference type="Pfam" id="PF03372"/>
    </source>
</evidence>
<feature type="domain" description="Endonuclease/exonuclease/phosphatase" evidence="10">
    <location>
        <begin position="11"/>
        <end position="232"/>
    </location>
</feature>
<dbReference type="AlphaFoldDB" id="A0A8C5R6N6"/>
<keyword evidence="9" id="KW-0234">DNA repair</keyword>
<keyword evidence="5" id="KW-0479">Metal-binding</keyword>
<dbReference type="Ensembl" id="ENSLLET00000050294.1">
    <property type="protein sequence ID" value="ENSLLEP00000048407.1"/>
    <property type="gene ID" value="ENSLLEG00000030522.1"/>
</dbReference>
<protein>
    <recommendedName>
        <fullName evidence="4">exodeoxyribonuclease III</fullName>
        <ecNumber evidence="4">3.1.11.2</ecNumber>
    </recommendedName>
</protein>
<dbReference type="Pfam" id="PF03372">
    <property type="entry name" value="Exo_endo_phos"/>
    <property type="match status" value="1"/>
</dbReference>
<dbReference type="SUPFAM" id="SSF56219">
    <property type="entry name" value="DNase I-like"/>
    <property type="match status" value="1"/>
</dbReference>
<reference evidence="11" key="2">
    <citation type="submission" date="2025-09" db="UniProtKB">
        <authorList>
            <consortium name="Ensembl"/>
        </authorList>
    </citation>
    <scope>IDENTIFICATION</scope>
</reference>
<evidence type="ECO:0000256" key="8">
    <source>
        <dbReference type="ARBA" id="ARBA00022842"/>
    </source>
</evidence>
<dbReference type="OrthoDB" id="9836372at2759"/>
<dbReference type="InterPro" id="IPR036691">
    <property type="entry name" value="Endo/exonu/phosph_ase_sf"/>
</dbReference>
<evidence type="ECO:0000256" key="9">
    <source>
        <dbReference type="ARBA" id="ARBA00023204"/>
    </source>
</evidence>
<dbReference type="GeneTree" id="ENSGT00950000183016"/>
<dbReference type="EC" id="3.1.11.2" evidence="4"/>
<dbReference type="GO" id="GO:0046872">
    <property type="term" value="F:metal ion binding"/>
    <property type="evidence" value="ECO:0007669"/>
    <property type="project" value="UniProtKB-KW"/>
</dbReference>
<evidence type="ECO:0000313" key="11">
    <source>
        <dbReference type="Ensembl" id="ENSLLEP00000048407.1"/>
    </source>
</evidence>
<dbReference type="PANTHER" id="PTHR22748:SF6">
    <property type="entry name" value="DNA-(APURINIC OR APYRIMIDINIC SITE) ENDONUCLEASE"/>
    <property type="match status" value="1"/>
</dbReference>
<comment type="cofactor">
    <cofactor evidence="2">
        <name>Mg(2+)</name>
        <dbReference type="ChEBI" id="CHEBI:18420"/>
    </cofactor>
</comment>
<reference evidence="11" key="1">
    <citation type="submission" date="2025-08" db="UniProtKB">
        <authorList>
            <consortium name="Ensembl"/>
        </authorList>
    </citation>
    <scope>IDENTIFICATION</scope>
</reference>
<accession>A0A8C5R6N6</accession>
<comment type="catalytic activity">
    <reaction evidence="1">
        <text>Exonucleolytic cleavage in the 3'- to 5'-direction to yield nucleoside 5'-phosphates.</text>
        <dbReference type="EC" id="3.1.11.2"/>
    </reaction>
</comment>
<comment type="similarity">
    <text evidence="3">Belongs to the DNA repair enzymes AP/ExoA family.</text>
</comment>
<name>A0A8C5R6N6_9ANUR</name>
<evidence type="ECO:0000256" key="4">
    <source>
        <dbReference type="ARBA" id="ARBA00012115"/>
    </source>
</evidence>
<dbReference type="GO" id="GO:0006284">
    <property type="term" value="P:base-excision repair"/>
    <property type="evidence" value="ECO:0007669"/>
    <property type="project" value="TreeGrafter"/>
</dbReference>
<dbReference type="Proteomes" id="UP000694569">
    <property type="component" value="Unplaced"/>
</dbReference>
<dbReference type="CDD" id="cd09076">
    <property type="entry name" value="L1-EN"/>
    <property type="match status" value="1"/>
</dbReference>
<sequence length="333" mass="37957">MDLHIPVVRFLTYNTKGLNIPEKRHRLLREARALHASVLFLKETHFLLGSAPSLCTSDYPTGYFSDFHGGKSRGVAILFSKSVPMTLDEVLEDRDGHFLFVKCKIAEQQYTFASVYLPNVNQQRSLRSILRRLSSFASGILVVARDLNVPLDPRFDTSTGRSSVPSSVLRHIRSLDDLKLVDVWRTLHAEERDYSFARVHASYSRLDNLFVQQKNVLLTKEATIMAQTLSDHCPLQAVLSSPLFRPAERQWRPNTSLLEDPLFVADIDTCLRTYFEENETPDASVPILWEAHKAVVRSVFSSQATALKRPDLIISRVGWMKYETLSCYITLQD</sequence>
<keyword evidence="12" id="KW-1185">Reference proteome</keyword>
<dbReference type="GO" id="GO:0008311">
    <property type="term" value="F:double-stranded DNA 3'-5' DNA exonuclease activity"/>
    <property type="evidence" value="ECO:0007669"/>
    <property type="project" value="UniProtKB-EC"/>
</dbReference>
<evidence type="ECO:0000256" key="1">
    <source>
        <dbReference type="ARBA" id="ARBA00000493"/>
    </source>
</evidence>
<evidence type="ECO:0000256" key="3">
    <source>
        <dbReference type="ARBA" id="ARBA00007092"/>
    </source>
</evidence>
<dbReference type="InterPro" id="IPR004808">
    <property type="entry name" value="AP_endonuc_1"/>
</dbReference>
<dbReference type="Gene3D" id="3.60.10.10">
    <property type="entry name" value="Endonuclease/exonuclease/phosphatase"/>
    <property type="match status" value="1"/>
</dbReference>
<proteinExistence type="inferred from homology"/>
<keyword evidence="6" id="KW-0227">DNA damage</keyword>
<dbReference type="InterPro" id="IPR005135">
    <property type="entry name" value="Endo/exonuclease/phosphatase"/>
</dbReference>
<evidence type="ECO:0000313" key="12">
    <source>
        <dbReference type="Proteomes" id="UP000694569"/>
    </source>
</evidence>
<keyword evidence="8" id="KW-0460">Magnesium</keyword>
<organism evidence="11 12">
    <name type="scientific">Leptobrachium leishanense</name>
    <name type="common">Leishan spiny toad</name>
    <dbReference type="NCBI Taxonomy" id="445787"/>
    <lineage>
        <taxon>Eukaryota</taxon>
        <taxon>Metazoa</taxon>
        <taxon>Chordata</taxon>
        <taxon>Craniata</taxon>
        <taxon>Vertebrata</taxon>
        <taxon>Euteleostomi</taxon>
        <taxon>Amphibia</taxon>
        <taxon>Batrachia</taxon>
        <taxon>Anura</taxon>
        <taxon>Pelobatoidea</taxon>
        <taxon>Megophryidae</taxon>
        <taxon>Leptobrachium</taxon>
    </lineage>
</organism>
<evidence type="ECO:0000256" key="6">
    <source>
        <dbReference type="ARBA" id="ARBA00022763"/>
    </source>
</evidence>
<dbReference type="PANTHER" id="PTHR22748">
    <property type="entry name" value="AP ENDONUCLEASE"/>
    <property type="match status" value="1"/>
</dbReference>
<dbReference type="GO" id="GO:0008081">
    <property type="term" value="F:phosphoric diester hydrolase activity"/>
    <property type="evidence" value="ECO:0007669"/>
    <property type="project" value="TreeGrafter"/>
</dbReference>